<sequence length="125" mass="13977">MDNKANPTAADEKVLWRVSVILEHGYHSVPARICHAGLFFDYGDGNDVYYFDAVFDGSGFFLQWMQEFNPFRHEVVAAHVAVGSLAYSISGHDLVDVLGGVAIPTQVKNPEYNCQQWVRDALTKL</sequence>
<reference evidence="1" key="1">
    <citation type="submission" date="2022-08" db="EMBL/GenBank/DDBJ databases">
        <title>Genome Sequence of Lecanicillium fungicola.</title>
        <authorList>
            <person name="Buettner E."/>
        </authorList>
    </citation>
    <scope>NUCLEOTIDE SEQUENCE</scope>
    <source>
        <strain evidence="1">Babe33</strain>
    </source>
</reference>
<gene>
    <name evidence="1" type="ORF">NQ176_g6489</name>
</gene>
<evidence type="ECO:0000313" key="2">
    <source>
        <dbReference type="Proteomes" id="UP001143910"/>
    </source>
</evidence>
<evidence type="ECO:0000313" key="1">
    <source>
        <dbReference type="EMBL" id="KAJ2973640.1"/>
    </source>
</evidence>
<dbReference type="EMBL" id="JANJQO010000943">
    <property type="protein sequence ID" value="KAJ2973640.1"/>
    <property type="molecule type" value="Genomic_DNA"/>
</dbReference>
<keyword evidence="2" id="KW-1185">Reference proteome</keyword>
<name>A0ACC1N2Y4_9HYPO</name>
<comment type="caution">
    <text evidence="1">The sequence shown here is derived from an EMBL/GenBank/DDBJ whole genome shotgun (WGS) entry which is preliminary data.</text>
</comment>
<protein>
    <submittedName>
        <fullName evidence="1">Uncharacterized protein</fullName>
    </submittedName>
</protein>
<dbReference type="Proteomes" id="UP001143910">
    <property type="component" value="Unassembled WGS sequence"/>
</dbReference>
<proteinExistence type="predicted"/>
<organism evidence="1 2">
    <name type="scientific">Zarea fungicola</name>
    <dbReference type="NCBI Taxonomy" id="93591"/>
    <lineage>
        <taxon>Eukaryota</taxon>
        <taxon>Fungi</taxon>
        <taxon>Dikarya</taxon>
        <taxon>Ascomycota</taxon>
        <taxon>Pezizomycotina</taxon>
        <taxon>Sordariomycetes</taxon>
        <taxon>Hypocreomycetidae</taxon>
        <taxon>Hypocreales</taxon>
        <taxon>Cordycipitaceae</taxon>
        <taxon>Zarea</taxon>
    </lineage>
</organism>
<accession>A0ACC1N2Y4</accession>